<keyword evidence="3" id="KW-0472">Membrane</keyword>
<comment type="caution">
    <text evidence="4">The sequence shown here is derived from an EMBL/GenBank/DDBJ whole genome shotgun (WGS) entry which is preliminary data.</text>
</comment>
<keyword evidence="5" id="KW-1185">Reference proteome</keyword>
<comment type="subcellular location">
    <subcellularLocation>
        <location evidence="1">Membrane</location>
        <topology evidence="1">Single-pass membrane protein</topology>
    </subcellularLocation>
</comment>
<dbReference type="InterPro" id="IPR029044">
    <property type="entry name" value="Nucleotide-diphossugar_trans"/>
</dbReference>
<sequence>MLSIGAIFKNEYPFIVEWIAYHMALGINEIYVADNISSDGSSELLYFLDKAKLIKRVDYPTQDGVPPQLGAYSKILSMLDKDKWVAFIDADEFISPNDYEDGLNKLTPLLNDKVNGAISLNWAVYGSSHSILPDDGLVIERFVKRATEINPINRHYKSIVRVSDVISTGLTPHAFKIELDKKFTMPNGVVQNNSDGISENIDWSVIRLNHYVIKSRSEFLNKKAARGRATTLQEGLGRNMQFFNHHDLNDVEQHIPSWFLRKVKCQIKTINEKLLDNGYQPSIEKSNEPLYKTTQMMGVGFVDSINKNGNAIALRGWAVDNSKKPCSGIAMVINNTILIHPDSISFYDRPDVKQAGIGDGIGCGFTVSITLPRVSISSIDFYALNAAGLAVVELKANAQTLDVLVSK</sequence>
<protein>
    <submittedName>
        <fullName evidence="4">Glycosyltransferase family 2 protein</fullName>
    </submittedName>
</protein>
<dbReference type="PANTHER" id="PTHR21461">
    <property type="entry name" value="GLYCOSYLTRANSFERASE FAMILY 92 PROTEIN"/>
    <property type="match status" value="1"/>
</dbReference>
<keyword evidence="2" id="KW-0812">Transmembrane</keyword>
<dbReference type="Proteomes" id="UP001168107">
    <property type="component" value="Unassembled WGS sequence"/>
</dbReference>
<name>A0ABT7PTW8_9GAMM</name>
<evidence type="ECO:0000313" key="4">
    <source>
        <dbReference type="EMBL" id="MDM5070530.1"/>
    </source>
</evidence>
<gene>
    <name evidence="4" type="ORF">OB935_01520</name>
</gene>
<dbReference type="SUPFAM" id="SSF53448">
    <property type="entry name" value="Nucleotide-diphospho-sugar transferases"/>
    <property type="match status" value="1"/>
</dbReference>
<evidence type="ECO:0000256" key="1">
    <source>
        <dbReference type="ARBA" id="ARBA00004167"/>
    </source>
</evidence>
<organism evidence="4 5">
    <name type="scientific">Aeromonas bestiarum</name>
    <dbReference type="NCBI Taxonomy" id="105751"/>
    <lineage>
        <taxon>Bacteria</taxon>
        <taxon>Pseudomonadati</taxon>
        <taxon>Pseudomonadota</taxon>
        <taxon>Gammaproteobacteria</taxon>
        <taxon>Aeromonadales</taxon>
        <taxon>Aeromonadaceae</taxon>
        <taxon>Aeromonas</taxon>
    </lineage>
</organism>
<accession>A0ABT7PTW8</accession>
<dbReference type="CDD" id="cd00761">
    <property type="entry name" value="Glyco_tranf_GTA_type"/>
    <property type="match status" value="1"/>
</dbReference>
<evidence type="ECO:0000313" key="5">
    <source>
        <dbReference type="Proteomes" id="UP001168107"/>
    </source>
</evidence>
<dbReference type="EMBL" id="JAOPLL010000001">
    <property type="protein sequence ID" value="MDM5070530.1"/>
    <property type="molecule type" value="Genomic_DNA"/>
</dbReference>
<reference evidence="4" key="1">
    <citation type="submission" date="2024-05" db="EMBL/GenBank/DDBJ databases">
        <title>WGS of Aeromonas isolates.</title>
        <authorList>
            <person name="Lee H."/>
        </authorList>
    </citation>
    <scope>NUCLEOTIDE SEQUENCE</scope>
    <source>
        <strain evidence="4">SU58-3</strain>
    </source>
</reference>
<keyword evidence="3" id="KW-1133">Transmembrane helix</keyword>
<proteinExistence type="predicted"/>
<dbReference type="Pfam" id="PF13704">
    <property type="entry name" value="Glyco_tranf_2_4"/>
    <property type="match status" value="1"/>
</dbReference>
<dbReference type="PANTHER" id="PTHR21461:SF69">
    <property type="entry name" value="GLYCOSYLTRANSFERASE FAMILY 92 PROTEIN"/>
    <property type="match status" value="1"/>
</dbReference>
<evidence type="ECO:0000256" key="2">
    <source>
        <dbReference type="ARBA" id="ARBA00022692"/>
    </source>
</evidence>
<evidence type="ECO:0000256" key="3">
    <source>
        <dbReference type="ARBA" id="ARBA00022989"/>
    </source>
</evidence>
<dbReference type="RefSeq" id="WP_290016921.1">
    <property type="nucleotide sequence ID" value="NZ_JAOPLL010000001.1"/>
</dbReference>